<dbReference type="NCBIfam" id="NF047636">
    <property type="entry name" value="CC_3452_fam"/>
    <property type="match status" value="1"/>
</dbReference>
<name>A0A845AGG4_9SPHN</name>
<keyword evidence="2" id="KW-1185">Reference proteome</keyword>
<proteinExistence type="predicted"/>
<dbReference type="InterPro" id="IPR058513">
    <property type="entry name" value="DUF8200"/>
</dbReference>
<organism evidence="1 2">
    <name type="scientific">Qipengyuania algicida</name>
    <dbReference type="NCBI Taxonomy" id="1836209"/>
    <lineage>
        <taxon>Bacteria</taxon>
        <taxon>Pseudomonadati</taxon>
        <taxon>Pseudomonadota</taxon>
        <taxon>Alphaproteobacteria</taxon>
        <taxon>Sphingomonadales</taxon>
        <taxon>Erythrobacteraceae</taxon>
        <taxon>Qipengyuania</taxon>
    </lineage>
</organism>
<dbReference type="Proteomes" id="UP000439780">
    <property type="component" value="Unassembled WGS sequence"/>
</dbReference>
<accession>A0A845AGG4</accession>
<sequence>MHVMLSSSPLYSKVGSIGLALTWTLATFGAALSPVPASAQTAGPSYYRAELVKPAKDGRTIAGGQVWNCADTICVADKGIDRPLRVCRDLFRKTGDIANFTADGKQLEAKDLARCNA</sequence>
<gene>
    <name evidence="1" type="ORF">GRI58_12740</name>
</gene>
<dbReference type="OrthoDB" id="7594837at2"/>
<evidence type="ECO:0000313" key="1">
    <source>
        <dbReference type="EMBL" id="MXP29682.1"/>
    </source>
</evidence>
<protein>
    <submittedName>
        <fullName evidence="1">Uncharacterized protein</fullName>
    </submittedName>
</protein>
<evidence type="ECO:0000313" key="2">
    <source>
        <dbReference type="Proteomes" id="UP000439780"/>
    </source>
</evidence>
<reference evidence="1 2" key="1">
    <citation type="submission" date="2019-12" db="EMBL/GenBank/DDBJ databases">
        <title>Genomic-based taxomic classification of the family Erythrobacteraceae.</title>
        <authorList>
            <person name="Xu L."/>
        </authorList>
    </citation>
    <scope>NUCLEOTIDE SEQUENCE [LARGE SCALE GENOMIC DNA]</scope>
    <source>
        <strain evidence="1 2">KEMB 9005-328</strain>
    </source>
</reference>
<dbReference type="AlphaFoldDB" id="A0A845AGG4"/>
<comment type="caution">
    <text evidence="1">The sequence shown here is derived from an EMBL/GenBank/DDBJ whole genome shotgun (WGS) entry which is preliminary data.</text>
</comment>
<dbReference type="InterPro" id="IPR058067">
    <property type="entry name" value="CC_3452-like"/>
</dbReference>
<dbReference type="EMBL" id="WTYA01000010">
    <property type="protein sequence ID" value="MXP29682.1"/>
    <property type="molecule type" value="Genomic_DNA"/>
</dbReference>
<dbReference type="Pfam" id="PF26624">
    <property type="entry name" value="DUF8200"/>
    <property type="match status" value="1"/>
</dbReference>